<reference evidence="9" key="1">
    <citation type="submission" date="2025-08" db="UniProtKB">
        <authorList>
            <consortium name="RefSeq"/>
        </authorList>
    </citation>
    <scope>IDENTIFICATION</scope>
</reference>
<dbReference type="Proteomes" id="UP000515145">
    <property type="component" value="Chromosome 2"/>
</dbReference>
<evidence type="ECO:0000256" key="2">
    <source>
        <dbReference type="ARBA" id="ARBA00022771"/>
    </source>
</evidence>
<evidence type="ECO:0000256" key="1">
    <source>
        <dbReference type="ARBA" id="ARBA00022723"/>
    </source>
</evidence>
<keyword evidence="1" id="KW-0479">Metal-binding</keyword>
<dbReference type="Gene3D" id="3.30.60.90">
    <property type="match status" value="1"/>
</dbReference>
<evidence type="ECO:0000259" key="7">
    <source>
        <dbReference type="PROSITE" id="PS50966"/>
    </source>
</evidence>
<dbReference type="InterPro" id="IPR000433">
    <property type="entry name" value="Znf_ZZ"/>
</dbReference>
<evidence type="ECO:0000259" key="6">
    <source>
        <dbReference type="PROSITE" id="PS50135"/>
    </source>
</evidence>
<dbReference type="InterPro" id="IPR007527">
    <property type="entry name" value="Znf_SWIM"/>
</dbReference>
<evidence type="ECO:0000313" key="9">
    <source>
        <dbReference type="RefSeq" id="XP_028275239.1"/>
    </source>
</evidence>
<feature type="domain" description="SWIM-type" evidence="7">
    <location>
        <begin position="49"/>
        <end position="82"/>
    </location>
</feature>
<evidence type="ECO:0000256" key="4">
    <source>
        <dbReference type="PROSITE-ProRule" id="PRU00228"/>
    </source>
</evidence>
<dbReference type="RefSeq" id="XP_028275239.1">
    <property type="nucleotide sequence ID" value="XM_028419438.1"/>
</dbReference>
<feature type="domain" description="RING-type" evidence="5">
    <location>
        <begin position="141"/>
        <end position="193"/>
    </location>
</feature>
<dbReference type="InParanoid" id="A0A6P7JEJ6"/>
<dbReference type="SUPFAM" id="SSF57850">
    <property type="entry name" value="RING/U-box"/>
    <property type="match status" value="2"/>
</dbReference>
<dbReference type="GO" id="GO:0061630">
    <property type="term" value="F:ubiquitin protein ligase activity"/>
    <property type="evidence" value="ECO:0007669"/>
    <property type="project" value="InterPro"/>
</dbReference>
<evidence type="ECO:0000313" key="8">
    <source>
        <dbReference type="Proteomes" id="UP000515145"/>
    </source>
</evidence>
<protein>
    <submittedName>
        <fullName evidence="9">E3 ubiquitin-protein ligase ZSWIM2</fullName>
    </submittedName>
</protein>
<evidence type="ECO:0000256" key="3">
    <source>
        <dbReference type="ARBA" id="ARBA00022833"/>
    </source>
</evidence>
<proteinExistence type="predicted"/>
<dbReference type="GO" id="GO:0008270">
    <property type="term" value="F:zinc ion binding"/>
    <property type="evidence" value="ECO:0007669"/>
    <property type="project" value="UniProtKB-KW"/>
</dbReference>
<keyword evidence="2 4" id="KW-0863">Zinc-finger</keyword>
<dbReference type="InterPro" id="IPR043145">
    <property type="entry name" value="Znf_ZZ_sf"/>
</dbReference>
<keyword evidence="8" id="KW-1185">Reference proteome</keyword>
<dbReference type="InterPro" id="IPR001841">
    <property type="entry name" value="Znf_RING"/>
</dbReference>
<dbReference type="Pfam" id="PF04434">
    <property type="entry name" value="SWIM"/>
    <property type="match status" value="1"/>
</dbReference>
<dbReference type="Gene3D" id="3.30.40.10">
    <property type="entry name" value="Zinc/RING finger domain, C3HC4 (zinc finger)"/>
    <property type="match status" value="1"/>
</dbReference>
<dbReference type="InterPro" id="IPR039903">
    <property type="entry name" value="Zswim2"/>
</dbReference>
<keyword evidence="3" id="KW-0862">Zinc</keyword>
<evidence type="ECO:0000259" key="5">
    <source>
        <dbReference type="PROSITE" id="PS50089"/>
    </source>
</evidence>
<name>A0A6P7JEJ6_9TELE</name>
<dbReference type="PANTHER" id="PTHR21540:SF3">
    <property type="entry name" value="E3 UBIQUITIN-PROTEIN LIGASE ZSWIM2"/>
    <property type="match status" value="1"/>
</dbReference>
<dbReference type="GeneID" id="114444693"/>
<gene>
    <name evidence="9" type="primary">zswim2</name>
</gene>
<dbReference type="CDD" id="cd16494">
    <property type="entry name" value="RING-CH-C4HC3_ZSWM2"/>
    <property type="match status" value="1"/>
</dbReference>
<dbReference type="PROSITE" id="PS50135">
    <property type="entry name" value="ZF_ZZ_2"/>
    <property type="match status" value="1"/>
</dbReference>
<feature type="domain" description="ZZ-type" evidence="6">
    <location>
        <begin position="224"/>
        <end position="279"/>
    </location>
</feature>
<dbReference type="PANTHER" id="PTHR21540">
    <property type="entry name" value="RING FINGER AND SWIM DOMAIN-CONTAINING PROTEIN 2"/>
    <property type="match status" value="1"/>
</dbReference>
<dbReference type="PROSITE" id="PS50089">
    <property type="entry name" value="ZF_RING_2"/>
    <property type="match status" value="1"/>
</dbReference>
<organism evidence="8 9">
    <name type="scientific">Parambassis ranga</name>
    <name type="common">Indian glassy fish</name>
    <dbReference type="NCBI Taxonomy" id="210632"/>
    <lineage>
        <taxon>Eukaryota</taxon>
        <taxon>Metazoa</taxon>
        <taxon>Chordata</taxon>
        <taxon>Craniata</taxon>
        <taxon>Vertebrata</taxon>
        <taxon>Euteleostomi</taxon>
        <taxon>Actinopterygii</taxon>
        <taxon>Neopterygii</taxon>
        <taxon>Teleostei</taxon>
        <taxon>Neoteleostei</taxon>
        <taxon>Acanthomorphata</taxon>
        <taxon>Ovalentaria</taxon>
        <taxon>Ambassidae</taxon>
        <taxon>Parambassis</taxon>
    </lineage>
</organism>
<dbReference type="PROSITE" id="PS50966">
    <property type="entry name" value="ZF_SWIM"/>
    <property type="match status" value="1"/>
</dbReference>
<dbReference type="InterPro" id="IPR013083">
    <property type="entry name" value="Znf_RING/FYVE/PHD"/>
</dbReference>
<dbReference type="OrthoDB" id="8062037at2759"/>
<dbReference type="SMART" id="SM00184">
    <property type="entry name" value="RING"/>
    <property type="match status" value="1"/>
</dbReference>
<sequence>MFRKTSWRNSASDAVSLHQDQALSTTMFLLKSYGPTRFLLREEGEDANFKVSLGDLHTCTCPVFIKEQEPCKHISWLLLRKFRLPREHEYSFQLGLVDRQILEVLQGENKPAPASVTLSQLVVDQQPGEVHRKAIQNQDVCPICLEELLEKKLPVSYCRFGCGNNVHISCMMVWADLQELSDNEEIVKCPLCREDFCSRRLLVEEVRNVAKLFTRAEREKPDKHLGVCCWSCHVCPVTGMCYKCTVCTHFYLCKDCAEKGCHSEHLLASRTKRMDKWRLDSDDLIGATSQPGNNSKDT</sequence>
<accession>A0A6P7JEJ6</accession>
<dbReference type="AlphaFoldDB" id="A0A6P7JEJ6"/>
<dbReference type="CTD" id="151112"/>